<dbReference type="SUPFAM" id="SSF56349">
    <property type="entry name" value="DNA breaking-rejoining enzymes"/>
    <property type="match status" value="1"/>
</dbReference>
<name>A0A3N1HCQ6_9PSEU</name>
<dbReference type="AlphaFoldDB" id="A0A3N1HCQ6"/>
<evidence type="ECO:0000313" key="7">
    <source>
        <dbReference type="EMBL" id="ROP40283.1"/>
    </source>
</evidence>
<dbReference type="PANTHER" id="PTHR30349">
    <property type="entry name" value="PHAGE INTEGRASE-RELATED"/>
    <property type="match status" value="1"/>
</dbReference>
<dbReference type="Pfam" id="PF00589">
    <property type="entry name" value="Phage_integrase"/>
    <property type="match status" value="1"/>
</dbReference>
<keyword evidence="8" id="KW-1185">Reference proteome</keyword>
<evidence type="ECO:0000256" key="1">
    <source>
        <dbReference type="ARBA" id="ARBA00008857"/>
    </source>
</evidence>
<dbReference type="GO" id="GO:0015074">
    <property type="term" value="P:DNA integration"/>
    <property type="evidence" value="ECO:0007669"/>
    <property type="project" value="InterPro"/>
</dbReference>
<dbReference type="OrthoDB" id="1822491at2"/>
<dbReference type="InterPro" id="IPR013762">
    <property type="entry name" value="Integrase-like_cat_sf"/>
</dbReference>
<protein>
    <submittedName>
        <fullName evidence="7">Site-specific recombinase XerD</fullName>
    </submittedName>
</protein>
<dbReference type="InterPro" id="IPR044068">
    <property type="entry name" value="CB"/>
</dbReference>
<dbReference type="Proteomes" id="UP000268727">
    <property type="component" value="Unassembled WGS sequence"/>
</dbReference>
<keyword evidence="3" id="KW-0233">DNA recombination</keyword>
<evidence type="ECO:0000256" key="4">
    <source>
        <dbReference type="PROSITE-ProRule" id="PRU01248"/>
    </source>
</evidence>
<dbReference type="Gene3D" id="1.10.150.130">
    <property type="match status" value="1"/>
</dbReference>
<organism evidence="7 8">
    <name type="scientific">Saccharothrix texasensis</name>
    <dbReference type="NCBI Taxonomy" id="103734"/>
    <lineage>
        <taxon>Bacteria</taxon>
        <taxon>Bacillati</taxon>
        <taxon>Actinomycetota</taxon>
        <taxon>Actinomycetes</taxon>
        <taxon>Pseudonocardiales</taxon>
        <taxon>Pseudonocardiaceae</taxon>
        <taxon>Saccharothrix</taxon>
    </lineage>
</organism>
<dbReference type="GO" id="GO:0006310">
    <property type="term" value="P:DNA recombination"/>
    <property type="evidence" value="ECO:0007669"/>
    <property type="project" value="UniProtKB-KW"/>
</dbReference>
<dbReference type="InterPro" id="IPR011010">
    <property type="entry name" value="DNA_brk_join_enz"/>
</dbReference>
<feature type="domain" description="Core-binding (CB)" evidence="6">
    <location>
        <begin position="82"/>
        <end position="162"/>
    </location>
</feature>
<evidence type="ECO:0000259" key="6">
    <source>
        <dbReference type="PROSITE" id="PS51900"/>
    </source>
</evidence>
<proteinExistence type="inferred from homology"/>
<dbReference type="InterPro" id="IPR050090">
    <property type="entry name" value="Tyrosine_recombinase_XerCD"/>
</dbReference>
<dbReference type="CDD" id="cd01189">
    <property type="entry name" value="INT_ICEBs1_C_like"/>
    <property type="match status" value="1"/>
</dbReference>
<reference evidence="7 8" key="1">
    <citation type="submission" date="2018-11" db="EMBL/GenBank/DDBJ databases">
        <title>Sequencing the genomes of 1000 actinobacteria strains.</title>
        <authorList>
            <person name="Klenk H.-P."/>
        </authorList>
    </citation>
    <scope>NUCLEOTIDE SEQUENCE [LARGE SCALE GENOMIC DNA]</scope>
    <source>
        <strain evidence="7 8">DSM 44231</strain>
    </source>
</reference>
<comment type="caution">
    <text evidence="7">The sequence shown here is derived from an EMBL/GenBank/DDBJ whole genome shotgun (WGS) entry which is preliminary data.</text>
</comment>
<dbReference type="InterPro" id="IPR010998">
    <property type="entry name" value="Integrase_recombinase_N"/>
</dbReference>
<comment type="similarity">
    <text evidence="1">Belongs to the 'phage' integrase family.</text>
</comment>
<dbReference type="Gene3D" id="1.10.443.10">
    <property type="entry name" value="Intergrase catalytic core"/>
    <property type="match status" value="1"/>
</dbReference>
<dbReference type="GO" id="GO:0003677">
    <property type="term" value="F:DNA binding"/>
    <property type="evidence" value="ECO:0007669"/>
    <property type="project" value="UniProtKB-UniRule"/>
</dbReference>
<dbReference type="InterPro" id="IPR002104">
    <property type="entry name" value="Integrase_catalytic"/>
</dbReference>
<sequence>MGHVQDRWWKEVRDPATKEVKRVKTALHGQGMRYRVRYLDPEGNEKGKSFPDRAKKAAEDYLREVESAKHSGDYRDPNAGKITLRTYGDEWFRGMAFSGGTRASVRSRLDSLIYPKLGEVELGALLPRHIRDWLAWLTSKKIANSTRSVCFVHLSAILDAAVDDRRIGSNPCKVKSVPRPQPDKRKIVPWSPGKVAAVQAELPERYRLAVVLGAGCGLRQGEVFGLSDADIVREANMLHVVRQVTVVDNRLVFAPPKGGKERSLPLAQSVLRDIDAHIRQVEPVTVTLPWKEPDGPPETVRLVLSTDAGGAVYRSDFNRLVWRPALDKAGMGRTKRQDGMHALRHFFASVLLDGGESIKALAEWLGHADPAFTMRVYTHLLPSSNDRTRRAVDKAMQAIRHVGDLPLAS</sequence>
<evidence type="ECO:0000313" key="8">
    <source>
        <dbReference type="Proteomes" id="UP000268727"/>
    </source>
</evidence>
<keyword evidence="2 4" id="KW-0238">DNA-binding</keyword>
<evidence type="ECO:0000256" key="3">
    <source>
        <dbReference type="ARBA" id="ARBA00023172"/>
    </source>
</evidence>
<dbReference type="EMBL" id="RJKM01000001">
    <property type="protein sequence ID" value="ROP40283.1"/>
    <property type="molecule type" value="Genomic_DNA"/>
</dbReference>
<gene>
    <name evidence="7" type="ORF">EDD40_5691</name>
</gene>
<feature type="domain" description="Tyr recombinase" evidence="5">
    <location>
        <begin position="185"/>
        <end position="393"/>
    </location>
</feature>
<dbReference type="PROSITE" id="PS51898">
    <property type="entry name" value="TYR_RECOMBINASE"/>
    <property type="match status" value="1"/>
</dbReference>
<accession>A0A3N1HCQ6</accession>
<evidence type="ECO:0000256" key="2">
    <source>
        <dbReference type="ARBA" id="ARBA00023125"/>
    </source>
</evidence>
<dbReference type="PANTHER" id="PTHR30349:SF64">
    <property type="entry name" value="PROPHAGE INTEGRASE INTD-RELATED"/>
    <property type="match status" value="1"/>
</dbReference>
<dbReference type="PROSITE" id="PS51900">
    <property type="entry name" value="CB"/>
    <property type="match status" value="1"/>
</dbReference>
<evidence type="ECO:0000259" key="5">
    <source>
        <dbReference type="PROSITE" id="PS51898"/>
    </source>
</evidence>